<dbReference type="Proteomes" id="UP000663873">
    <property type="component" value="Unassembled WGS sequence"/>
</dbReference>
<protein>
    <submittedName>
        <fullName evidence="1">Uncharacterized protein</fullName>
    </submittedName>
</protein>
<comment type="caution">
    <text evidence="1">The sequence shown here is derived from an EMBL/GenBank/DDBJ whole genome shotgun (WGS) entry which is preliminary data.</text>
</comment>
<evidence type="ECO:0000313" key="1">
    <source>
        <dbReference type="EMBL" id="CAF4461953.1"/>
    </source>
</evidence>
<reference evidence="1" key="1">
    <citation type="submission" date="2021-02" db="EMBL/GenBank/DDBJ databases">
        <authorList>
            <person name="Nowell W R."/>
        </authorList>
    </citation>
    <scope>NUCLEOTIDE SEQUENCE</scope>
</reference>
<accession>A0A820T693</accession>
<keyword evidence="2" id="KW-1185">Reference proteome</keyword>
<name>A0A820T693_9BILA</name>
<dbReference type="AlphaFoldDB" id="A0A820T693"/>
<sequence length="244" mass="28836">MDHMFVDYAILFYDNFVNFHVNIVNITPDRTSEKQLEVSHYHPIDKVQKIINKLPYRQHELEKEFIRIHDQIKNDLFEVINKAGEVLDADLALPYDDIEDVDESDNEKENYELELYSINDQRSSKFDYLKQNTTSNNSYEFHTLKKRVVTRWNTILIMLRSYEFNIPGIEIILRCLKLFDLILTPTENEIVRDLVDFLGSFETTTTILSASKSYSTMSLCLLLRIVGNKYLDWNSAERELAENF</sequence>
<gene>
    <name evidence="1" type="ORF">UJA718_LOCUS23572</name>
</gene>
<dbReference type="EMBL" id="CAJOBP010005156">
    <property type="protein sequence ID" value="CAF4461953.1"/>
    <property type="molecule type" value="Genomic_DNA"/>
</dbReference>
<organism evidence="1 2">
    <name type="scientific">Rotaria socialis</name>
    <dbReference type="NCBI Taxonomy" id="392032"/>
    <lineage>
        <taxon>Eukaryota</taxon>
        <taxon>Metazoa</taxon>
        <taxon>Spiralia</taxon>
        <taxon>Gnathifera</taxon>
        <taxon>Rotifera</taxon>
        <taxon>Eurotatoria</taxon>
        <taxon>Bdelloidea</taxon>
        <taxon>Philodinida</taxon>
        <taxon>Philodinidae</taxon>
        <taxon>Rotaria</taxon>
    </lineage>
</organism>
<proteinExistence type="predicted"/>
<evidence type="ECO:0000313" key="2">
    <source>
        <dbReference type="Proteomes" id="UP000663873"/>
    </source>
</evidence>